<name>A0A3N0C2A3_9SPHI</name>
<comment type="caution">
    <text evidence="3">The sequence shown here is derived from an EMBL/GenBank/DDBJ whole genome shotgun (WGS) entry which is preliminary data.</text>
</comment>
<feature type="domain" description="LiaF transmembrane" evidence="2">
    <location>
        <begin position="17"/>
        <end position="109"/>
    </location>
</feature>
<dbReference type="PANTHER" id="PTHR40763:SF5">
    <property type="entry name" value="MEMBRANE PROTEIN"/>
    <property type="match status" value="1"/>
</dbReference>
<protein>
    <recommendedName>
        <fullName evidence="2">LiaF transmembrane domain-containing protein</fullName>
    </recommendedName>
</protein>
<evidence type="ECO:0000313" key="3">
    <source>
        <dbReference type="EMBL" id="RNL56521.1"/>
    </source>
</evidence>
<dbReference type="AlphaFoldDB" id="A0A3N0C2A3"/>
<feature type="transmembrane region" description="Helical" evidence="1">
    <location>
        <begin position="16"/>
        <end position="34"/>
    </location>
</feature>
<evidence type="ECO:0000313" key="4">
    <source>
        <dbReference type="Proteomes" id="UP000274046"/>
    </source>
</evidence>
<dbReference type="Proteomes" id="UP000274046">
    <property type="component" value="Unassembled WGS sequence"/>
</dbReference>
<dbReference type="EMBL" id="RBEE01000002">
    <property type="protein sequence ID" value="RNL56521.1"/>
    <property type="molecule type" value="Genomic_DNA"/>
</dbReference>
<dbReference type="PANTHER" id="PTHR40763">
    <property type="entry name" value="MEMBRANE PROTEIN-RELATED"/>
    <property type="match status" value="1"/>
</dbReference>
<organism evidence="3 4">
    <name type="scientific">Pedobacter jejuensis</name>
    <dbReference type="NCBI Taxonomy" id="1268550"/>
    <lineage>
        <taxon>Bacteria</taxon>
        <taxon>Pseudomonadati</taxon>
        <taxon>Bacteroidota</taxon>
        <taxon>Sphingobacteriia</taxon>
        <taxon>Sphingobacteriales</taxon>
        <taxon>Sphingobacteriaceae</taxon>
        <taxon>Pedobacter</taxon>
    </lineage>
</organism>
<feature type="transmembrane region" description="Helical" evidence="1">
    <location>
        <begin position="88"/>
        <end position="106"/>
    </location>
</feature>
<keyword evidence="4" id="KW-1185">Reference proteome</keyword>
<feature type="transmembrane region" description="Helical" evidence="1">
    <location>
        <begin position="40"/>
        <end position="58"/>
    </location>
</feature>
<proteinExistence type="predicted"/>
<dbReference type="InterPro" id="IPR054331">
    <property type="entry name" value="LiaF_TM"/>
</dbReference>
<dbReference type="OrthoDB" id="129627at2"/>
<feature type="transmembrane region" description="Helical" evidence="1">
    <location>
        <begin position="65"/>
        <end position="82"/>
    </location>
</feature>
<evidence type="ECO:0000259" key="2">
    <source>
        <dbReference type="Pfam" id="PF22570"/>
    </source>
</evidence>
<keyword evidence="1" id="KW-0472">Membrane</keyword>
<keyword evidence="1" id="KW-0812">Transmembrane</keyword>
<evidence type="ECO:0000256" key="1">
    <source>
        <dbReference type="SAM" id="Phobius"/>
    </source>
</evidence>
<keyword evidence="1" id="KW-1133">Transmembrane helix</keyword>
<accession>A0A3N0C2A3</accession>
<dbReference type="Pfam" id="PF22570">
    <property type="entry name" value="LiaF-TM"/>
    <property type="match status" value="1"/>
</dbReference>
<sequence>MENSNNNLSNNSSSRMFSGLIIVLIGIAFLINTLNLDLPSWIFSWSNFLILIGIFIGLRNNFKGIAWLGLILIGAYNTIENMHLDFDISKYALGFGFVIFGAYLIFKPKGTLKVKRKNRYADGFNPASGSETININQNLDGNDFVEATAVFGGSNQIVYSKNLKGGDVTVVFGGADLNFIQADFTESIALDVTAIFGGIKLVVPQNWIIKSNVTPIFGSVEDKRGHLIPTGEVQKTLVIDGTVMFGGIEIKSF</sequence>
<dbReference type="RefSeq" id="WP_123204032.1">
    <property type="nucleotide sequence ID" value="NZ_RBEE01000002.1"/>
</dbReference>
<gene>
    <name evidence="3" type="ORF">D7004_01130</name>
</gene>
<reference evidence="3 4" key="1">
    <citation type="submission" date="2018-10" db="EMBL/GenBank/DDBJ databases">
        <title>Genome sequencing of Pedobacter jejuensis TNB23.</title>
        <authorList>
            <person name="Cho Y.-J."/>
            <person name="Cho A."/>
            <person name="Kim O.-S."/>
        </authorList>
    </citation>
    <scope>NUCLEOTIDE SEQUENCE [LARGE SCALE GENOMIC DNA]</scope>
    <source>
        <strain evidence="3 4">TNB23</strain>
    </source>
</reference>